<dbReference type="PANTHER" id="PTHR48006">
    <property type="entry name" value="LEUCINE-RICH REPEAT-CONTAINING PROTEIN DDB_G0281931-RELATED"/>
    <property type="match status" value="1"/>
</dbReference>
<dbReference type="Gene3D" id="3.30.200.20">
    <property type="entry name" value="Phosphorylase Kinase, domain 1"/>
    <property type="match status" value="1"/>
</dbReference>
<dbReference type="SUPFAM" id="SSF56112">
    <property type="entry name" value="Protein kinase-like (PK-like)"/>
    <property type="match status" value="1"/>
</dbReference>
<accession>A0A1Y1IER1</accession>
<reference evidence="7 8" key="1">
    <citation type="journal article" date="2014" name="Nat. Commun.">
        <title>Klebsormidium flaccidum genome reveals primary factors for plant terrestrial adaptation.</title>
        <authorList>
            <person name="Hori K."/>
            <person name="Maruyama F."/>
            <person name="Fujisawa T."/>
            <person name="Togashi T."/>
            <person name="Yamamoto N."/>
            <person name="Seo M."/>
            <person name="Sato S."/>
            <person name="Yamada T."/>
            <person name="Mori H."/>
            <person name="Tajima N."/>
            <person name="Moriyama T."/>
            <person name="Ikeuchi M."/>
            <person name="Watanabe M."/>
            <person name="Wada H."/>
            <person name="Kobayashi K."/>
            <person name="Saito M."/>
            <person name="Masuda T."/>
            <person name="Sasaki-Sekimoto Y."/>
            <person name="Mashiguchi K."/>
            <person name="Awai K."/>
            <person name="Shimojima M."/>
            <person name="Masuda S."/>
            <person name="Iwai M."/>
            <person name="Nobusawa T."/>
            <person name="Narise T."/>
            <person name="Kondo S."/>
            <person name="Saito H."/>
            <person name="Sato R."/>
            <person name="Murakawa M."/>
            <person name="Ihara Y."/>
            <person name="Oshima-Yamada Y."/>
            <person name="Ohtaka K."/>
            <person name="Satoh M."/>
            <person name="Sonobe K."/>
            <person name="Ishii M."/>
            <person name="Ohtani R."/>
            <person name="Kanamori-Sato M."/>
            <person name="Honoki R."/>
            <person name="Miyazaki D."/>
            <person name="Mochizuki H."/>
            <person name="Umetsu J."/>
            <person name="Higashi K."/>
            <person name="Shibata D."/>
            <person name="Kamiya Y."/>
            <person name="Sato N."/>
            <person name="Nakamura Y."/>
            <person name="Tabata S."/>
            <person name="Ida S."/>
            <person name="Kurokawa K."/>
            <person name="Ohta H."/>
        </authorList>
    </citation>
    <scope>NUCLEOTIDE SEQUENCE [LARGE SCALE GENOMIC DNA]</scope>
    <source>
        <strain evidence="7 8">NIES-2285</strain>
    </source>
</reference>
<dbReference type="SMART" id="SM00220">
    <property type="entry name" value="S_TKc"/>
    <property type="match status" value="1"/>
</dbReference>
<gene>
    <name evidence="7" type="ORF">KFL_004320080</name>
</gene>
<keyword evidence="2 5" id="KW-0547">Nucleotide-binding</keyword>
<evidence type="ECO:0000256" key="1">
    <source>
        <dbReference type="ARBA" id="ARBA00022679"/>
    </source>
</evidence>
<dbReference type="EMBL" id="DF237381">
    <property type="protein sequence ID" value="GAQ88482.1"/>
    <property type="molecule type" value="Genomic_DNA"/>
</dbReference>
<dbReference type="GO" id="GO:0005524">
    <property type="term" value="F:ATP binding"/>
    <property type="evidence" value="ECO:0007669"/>
    <property type="project" value="UniProtKB-UniRule"/>
</dbReference>
<sequence length="534" mass="57650">MSFVAANGPVTVGKLLQVTTLVRNSGISMLNGATTMVNGTLSVSCSDAFLINRNLTLASPGCNERITIPPYAVGTPLSEAYPGCDVNPQGLFDLNASSSRVFYPTTVSAAGHTATWTNVMLPPDAAIVALPMIGVIQYQEPILCVATFSANPFSAPIGNAPTGIDGTSSLALQKGVIFNSILQPSVFKLKHLKAATENFSEANIIGKGSFGVIYKAVLPDGSVVAVKRLEKRPGRRVIEERSWNTEIKALASVRHKNLVPLLGVCMEGGERLLVFPFFSRGSLSDRLHHPLEASFVLSWVERVGVARDICRGLTYLHHDLSPPMLHRDIKAANILLAEADNMEACIADFGLAHLVQDLGGQTSTMVKGTVSYMAPEYLHGGAKFLTRKCDVYSFGVLLLEIVSGRQVIRQDESGVVERLTEVALRHLKEGRVPDLVDPRLNGNYDLEEAQRLIQIATFCLRRDPSTRPSMQAVSSLLVGLATTEVAASFDGESWGPDSEYTDVTSDMPFEADSRSFQASAESTILVASRFVTPR</sequence>
<keyword evidence="1" id="KW-0808">Transferase</keyword>
<feature type="binding site" evidence="5">
    <location>
        <position position="227"/>
    </location>
    <ligand>
        <name>ATP</name>
        <dbReference type="ChEBI" id="CHEBI:30616"/>
    </ligand>
</feature>
<dbReference type="InterPro" id="IPR000719">
    <property type="entry name" value="Prot_kinase_dom"/>
</dbReference>
<dbReference type="AlphaFoldDB" id="A0A1Y1IER1"/>
<evidence type="ECO:0000256" key="4">
    <source>
        <dbReference type="ARBA" id="ARBA00022840"/>
    </source>
</evidence>
<dbReference type="InterPro" id="IPR051824">
    <property type="entry name" value="LRR_Rcpt-Like_S/T_Kinase"/>
</dbReference>
<proteinExistence type="predicted"/>
<evidence type="ECO:0000313" key="7">
    <source>
        <dbReference type="EMBL" id="GAQ88482.1"/>
    </source>
</evidence>
<dbReference type="OMA" id="DMDGRDH"/>
<dbReference type="PROSITE" id="PS00108">
    <property type="entry name" value="PROTEIN_KINASE_ST"/>
    <property type="match status" value="1"/>
</dbReference>
<dbReference type="InterPro" id="IPR008271">
    <property type="entry name" value="Ser/Thr_kinase_AS"/>
</dbReference>
<dbReference type="InterPro" id="IPR011009">
    <property type="entry name" value="Kinase-like_dom_sf"/>
</dbReference>
<evidence type="ECO:0000313" key="8">
    <source>
        <dbReference type="Proteomes" id="UP000054558"/>
    </source>
</evidence>
<evidence type="ECO:0000259" key="6">
    <source>
        <dbReference type="PROSITE" id="PS50011"/>
    </source>
</evidence>
<dbReference type="STRING" id="105231.A0A1Y1IER1"/>
<keyword evidence="8" id="KW-1185">Reference proteome</keyword>
<dbReference type="FunFam" id="1.10.510.10:FF:000095">
    <property type="entry name" value="protein STRUBBELIG-RECEPTOR FAMILY 8"/>
    <property type="match status" value="1"/>
</dbReference>
<dbReference type="CDD" id="cd14066">
    <property type="entry name" value="STKc_IRAK"/>
    <property type="match status" value="1"/>
</dbReference>
<evidence type="ECO:0000256" key="2">
    <source>
        <dbReference type="ARBA" id="ARBA00022741"/>
    </source>
</evidence>
<dbReference type="Pfam" id="PF00069">
    <property type="entry name" value="Pkinase"/>
    <property type="match status" value="1"/>
</dbReference>
<dbReference type="GO" id="GO:0045088">
    <property type="term" value="P:regulation of innate immune response"/>
    <property type="evidence" value="ECO:0000318"/>
    <property type="project" value="GO_Central"/>
</dbReference>
<protein>
    <submittedName>
        <fullName evidence="7">Protein kinase superfamily protein</fullName>
    </submittedName>
</protein>
<dbReference type="InterPro" id="IPR017441">
    <property type="entry name" value="Protein_kinase_ATP_BS"/>
</dbReference>
<keyword evidence="3 7" id="KW-0418">Kinase</keyword>
<dbReference type="Proteomes" id="UP000054558">
    <property type="component" value="Unassembled WGS sequence"/>
</dbReference>
<keyword evidence="4 5" id="KW-0067">ATP-binding</keyword>
<dbReference type="PANTHER" id="PTHR48006:SF92">
    <property type="entry name" value="LRR RECEPTOR-LIKE SERINE_THREONINE-PROTEIN KINASE GSO1"/>
    <property type="match status" value="1"/>
</dbReference>
<dbReference type="Gene3D" id="1.10.510.10">
    <property type="entry name" value="Transferase(Phosphotransferase) domain 1"/>
    <property type="match status" value="1"/>
</dbReference>
<dbReference type="FunFam" id="3.30.200.20:FF:000015">
    <property type="entry name" value="Somatic embryogenesis receptor kinase 1"/>
    <property type="match status" value="1"/>
</dbReference>
<organism evidence="7 8">
    <name type="scientific">Klebsormidium nitens</name>
    <name type="common">Green alga</name>
    <name type="synonym">Ulothrix nitens</name>
    <dbReference type="NCBI Taxonomy" id="105231"/>
    <lineage>
        <taxon>Eukaryota</taxon>
        <taxon>Viridiplantae</taxon>
        <taxon>Streptophyta</taxon>
        <taxon>Klebsormidiophyceae</taxon>
        <taxon>Klebsormidiales</taxon>
        <taxon>Klebsormidiaceae</taxon>
        <taxon>Klebsormidium</taxon>
    </lineage>
</organism>
<evidence type="ECO:0000256" key="3">
    <source>
        <dbReference type="ARBA" id="ARBA00022777"/>
    </source>
</evidence>
<name>A0A1Y1IER1_KLENI</name>
<dbReference type="OrthoDB" id="4062651at2759"/>
<evidence type="ECO:0000256" key="5">
    <source>
        <dbReference type="PROSITE-ProRule" id="PRU10141"/>
    </source>
</evidence>
<dbReference type="PROSITE" id="PS50011">
    <property type="entry name" value="PROTEIN_KINASE_DOM"/>
    <property type="match status" value="1"/>
</dbReference>
<feature type="domain" description="Protein kinase" evidence="6">
    <location>
        <begin position="199"/>
        <end position="477"/>
    </location>
</feature>
<dbReference type="GO" id="GO:0004672">
    <property type="term" value="F:protein kinase activity"/>
    <property type="evidence" value="ECO:0000318"/>
    <property type="project" value="GO_Central"/>
</dbReference>
<dbReference type="PROSITE" id="PS00107">
    <property type="entry name" value="PROTEIN_KINASE_ATP"/>
    <property type="match status" value="1"/>
</dbReference>